<dbReference type="HOGENOM" id="CLU_2147355_0_0_1"/>
<evidence type="ECO:0000313" key="3">
    <source>
        <dbReference type="Proteomes" id="UP000053989"/>
    </source>
</evidence>
<organism evidence="2 3">
    <name type="scientific">Scleroderma citrinum Foug A</name>
    <dbReference type="NCBI Taxonomy" id="1036808"/>
    <lineage>
        <taxon>Eukaryota</taxon>
        <taxon>Fungi</taxon>
        <taxon>Dikarya</taxon>
        <taxon>Basidiomycota</taxon>
        <taxon>Agaricomycotina</taxon>
        <taxon>Agaricomycetes</taxon>
        <taxon>Agaricomycetidae</taxon>
        <taxon>Boletales</taxon>
        <taxon>Sclerodermatineae</taxon>
        <taxon>Sclerodermataceae</taxon>
        <taxon>Scleroderma</taxon>
    </lineage>
</organism>
<feature type="chain" id="PRO_5002174322" description="Secreted protein" evidence="1">
    <location>
        <begin position="26"/>
        <end position="112"/>
    </location>
</feature>
<gene>
    <name evidence="2" type="ORF">SCLCIDRAFT_730566</name>
</gene>
<evidence type="ECO:0000256" key="1">
    <source>
        <dbReference type="SAM" id="SignalP"/>
    </source>
</evidence>
<dbReference type="InParanoid" id="A0A0C3EPN3"/>
<accession>A0A0C3EPN3</accession>
<feature type="signal peptide" evidence="1">
    <location>
        <begin position="1"/>
        <end position="25"/>
    </location>
</feature>
<proteinExistence type="predicted"/>
<reference evidence="3" key="2">
    <citation type="submission" date="2015-01" db="EMBL/GenBank/DDBJ databases">
        <title>Evolutionary Origins and Diversification of the Mycorrhizal Mutualists.</title>
        <authorList>
            <consortium name="DOE Joint Genome Institute"/>
            <consortium name="Mycorrhizal Genomics Consortium"/>
            <person name="Kohler A."/>
            <person name="Kuo A."/>
            <person name="Nagy L.G."/>
            <person name="Floudas D."/>
            <person name="Copeland A."/>
            <person name="Barry K.W."/>
            <person name="Cichocki N."/>
            <person name="Veneault-Fourrey C."/>
            <person name="LaButti K."/>
            <person name="Lindquist E.A."/>
            <person name="Lipzen A."/>
            <person name="Lundell T."/>
            <person name="Morin E."/>
            <person name="Murat C."/>
            <person name="Riley R."/>
            <person name="Ohm R."/>
            <person name="Sun H."/>
            <person name="Tunlid A."/>
            <person name="Henrissat B."/>
            <person name="Grigoriev I.V."/>
            <person name="Hibbett D.S."/>
            <person name="Martin F."/>
        </authorList>
    </citation>
    <scope>NUCLEOTIDE SEQUENCE [LARGE SCALE GENOMIC DNA]</scope>
    <source>
        <strain evidence="3">Foug A</strain>
    </source>
</reference>
<keyword evidence="1" id="KW-0732">Signal</keyword>
<sequence length="112" mass="12117">MVCENLLWLVYVNCCLVALKHACFGRKHSVSAWSGVATGACPLQTDPLSAPHHCSATFLSSHPRLGNRGALPFNPLESILYNSSYLVTPVTPCVYFAALYHLPCPLSTGRGK</sequence>
<reference evidence="2 3" key="1">
    <citation type="submission" date="2014-04" db="EMBL/GenBank/DDBJ databases">
        <authorList>
            <consortium name="DOE Joint Genome Institute"/>
            <person name="Kuo A."/>
            <person name="Kohler A."/>
            <person name="Nagy L.G."/>
            <person name="Floudas D."/>
            <person name="Copeland A."/>
            <person name="Barry K.W."/>
            <person name="Cichocki N."/>
            <person name="Veneault-Fourrey C."/>
            <person name="LaButti K."/>
            <person name="Lindquist E.A."/>
            <person name="Lipzen A."/>
            <person name="Lundell T."/>
            <person name="Morin E."/>
            <person name="Murat C."/>
            <person name="Sun H."/>
            <person name="Tunlid A."/>
            <person name="Henrissat B."/>
            <person name="Grigoriev I.V."/>
            <person name="Hibbett D.S."/>
            <person name="Martin F."/>
            <person name="Nordberg H.P."/>
            <person name="Cantor M.N."/>
            <person name="Hua S.X."/>
        </authorList>
    </citation>
    <scope>NUCLEOTIDE SEQUENCE [LARGE SCALE GENOMIC DNA]</scope>
    <source>
        <strain evidence="2 3">Foug A</strain>
    </source>
</reference>
<evidence type="ECO:0008006" key="4">
    <source>
        <dbReference type="Google" id="ProtNLM"/>
    </source>
</evidence>
<name>A0A0C3EPN3_9AGAM</name>
<dbReference type="Proteomes" id="UP000053989">
    <property type="component" value="Unassembled WGS sequence"/>
</dbReference>
<dbReference type="EMBL" id="KN822006">
    <property type="protein sequence ID" value="KIM69816.1"/>
    <property type="molecule type" value="Genomic_DNA"/>
</dbReference>
<evidence type="ECO:0000313" key="2">
    <source>
        <dbReference type="EMBL" id="KIM69816.1"/>
    </source>
</evidence>
<dbReference type="AlphaFoldDB" id="A0A0C3EPN3"/>
<keyword evidence="3" id="KW-1185">Reference proteome</keyword>
<protein>
    <recommendedName>
        <fullName evidence="4">Secreted protein</fullName>
    </recommendedName>
</protein>